<keyword evidence="4" id="KW-0067">ATP-binding</keyword>
<feature type="domain" description="Thiamin pyrophosphokinase thiamin-binding" evidence="6">
    <location>
        <begin position="241"/>
        <end position="301"/>
    </location>
</feature>
<dbReference type="GO" id="GO:0006772">
    <property type="term" value="P:thiamine metabolic process"/>
    <property type="evidence" value="ECO:0007669"/>
    <property type="project" value="InterPro"/>
</dbReference>
<reference evidence="8" key="1">
    <citation type="submission" date="2017-02" db="UniProtKB">
        <authorList>
            <consortium name="WormBaseParasite"/>
        </authorList>
    </citation>
    <scope>IDENTIFICATION</scope>
</reference>
<dbReference type="InterPro" id="IPR006282">
    <property type="entry name" value="Thi_PPkinase"/>
</dbReference>
<dbReference type="Gene3D" id="2.60.120.320">
    <property type="entry name" value="Thiamin pyrophosphokinase, thiamin-binding domain"/>
    <property type="match status" value="1"/>
</dbReference>
<dbReference type="GO" id="GO:0016301">
    <property type="term" value="F:kinase activity"/>
    <property type="evidence" value="ECO:0007669"/>
    <property type="project" value="UniProtKB-KW"/>
</dbReference>
<keyword evidence="5" id="KW-0732">Signal</keyword>
<evidence type="ECO:0000256" key="2">
    <source>
        <dbReference type="ARBA" id="ARBA00022741"/>
    </source>
</evidence>
<dbReference type="SMART" id="SM00983">
    <property type="entry name" value="TPK_B1_binding"/>
    <property type="match status" value="1"/>
</dbReference>
<evidence type="ECO:0000259" key="6">
    <source>
        <dbReference type="SMART" id="SM00983"/>
    </source>
</evidence>
<keyword evidence="7" id="KW-1185">Reference proteome</keyword>
<evidence type="ECO:0000256" key="3">
    <source>
        <dbReference type="ARBA" id="ARBA00022777"/>
    </source>
</evidence>
<evidence type="ECO:0000256" key="5">
    <source>
        <dbReference type="SAM" id="SignalP"/>
    </source>
</evidence>
<dbReference type="InterPro" id="IPR007371">
    <property type="entry name" value="TPK_catalytic"/>
</dbReference>
<protein>
    <submittedName>
        <fullName evidence="8">Thiamine diphosphokinase</fullName>
    </submittedName>
</protein>
<dbReference type="GO" id="GO:0005524">
    <property type="term" value="F:ATP binding"/>
    <property type="evidence" value="ECO:0007669"/>
    <property type="project" value="UniProtKB-KW"/>
</dbReference>
<dbReference type="GO" id="GO:0009229">
    <property type="term" value="P:thiamine diphosphate biosynthetic process"/>
    <property type="evidence" value="ECO:0007669"/>
    <property type="project" value="InterPro"/>
</dbReference>
<dbReference type="SUPFAM" id="SSF63999">
    <property type="entry name" value="Thiamin pyrophosphokinase, catalytic domain"/>
    <property type="match status" value="1"/>
</dbReference>
<dbReference type="AlphaFoldDB" id="A0A0R3S398"/>
<accession>A0A0R3S398</accession>
<dbReference type="InterPro" id="IPR036759">
    <property type="entry name" value="TPK_catalytic_sf"/>
</dbReference>
<dbReference type="InterPro" id="IPR036371">
    <property type="entry name" value="TPK_B1-bd_sf"/>
</dbReference>
<keyword evidence="2" id="KW-0547">Nucleotide-binding</keyword>
<dbReference type="WBParaSite" id="EEL_0000923001-mRNA-1">
    <property type="protein sequence ID" value="EEL_0000923001-mRNA-1"/>
    <property type="gene ID" value="EEL_0000923001"/>
</dbReference>
<sequence length="314" mass="34568">MTQSLYIVALLSSIVCQGQVNGADAVDISLVGHEKNAAVESVAKRSYITSPIPHLMMIRFVEIREKLFPLVDLFANDYLGANEIGVLWLNSKPEQSSAKLARHLWNKSRFRGCTDGAANFIMLLVKNENCVKPDLISGDFDSITTVARQFFESEVEIVETPDQDYTDMCKALQIIAERMRNKKLSISKVIVLGGLCGRFDHVLSSLNSLLRFDSCETIIIDGVNLVTILREGSTSLEFTGGQHLLTGKCGVIPFVQRETVVSSSGLKWNLDNTELAFGKLISTSNEMVSDTVAITCTAPVVFTLELSEDALLLR</sequence>
<dbReference type="Gene3D" id="3.40.50.10240">
    <property type="entry name" value="Thiamin pyrophosphokinase, catalytic domain"/>
    <property type="match status" value="1"/>
</dbReference>
<keyword evidence="3" id="KW-0418">Kinase</keyword>
<dbReference type="PANTHER" id="PTHR13622">
    <property type="entry name" value="THIAMIN PYROPHOSPHOKINASE"/>
    <property type="match status" value="1"/>
</dbReference>
<dbReference type="STRING" id="1147741.A0A0R3S398"/>
<name>A0A0R3S398_9BILA</name>
<dbReference type="Proteomes" id="UP000050640">
    <property type="component" value="Unplaced"/>
</dbReference>
<dbReference type="InterPro" id="IPR007373">
    <property type="entry name" value="Thiamin_PyroPKinase_B1-bd"/>
</dbReference>
<dbReference type="GO" id="GO:0030975">
    <property type="term" value="F:thiamine binding"/>
    <property type="evidence" value="ECO:0007669"/>
    <property type="project" value="InterPro"/>
</dbReference>
<dbReference type="Pfam" id="PF04263">
    <property type="entry name" value="TPK_catalytic"/>
    <property type="match status" value="1"/>
</dbReference>
<dbReference type="GO" id="GO:0004788">
    <property type="term" value="F:thiamine diphosphokinase activity"/>
    <property type="evidence" value="ECO:0007669"/>
    <property type="project" value="InterPro"/>
</dbReference>
<evidence type="ECO:0000313" key="8">
    <source>
        <dbReference type="WBParaSite" id="EEL_0000923001-mRNA-1"/>
    </source>
</evidence>
<keyword evidence="1" id="KW-0808">Transferase</keyword>
<evidence type="ECO:0000256" key="4">
    <source>
        <dbReference type="ARBA" id="ARBA00022840"/>
    </source>
</evidence>
<dbReference type="PANTHER" id="PTHR13622:SF8">
    <property type="entry name" value="THIAMIN PYROPHOSPHOKINASE 1"/>
    <property type="match status" value="1"/>
</dbReference>
<evidence type="ECO:0000256" key="1">
    <source>
        <dbReference type="ARBA" id="ARBA00022679"/>
    </source>
</evidence>
<dbReference type="Pfam" id="PF04265">
    <property type="entry name" value="TPK_B1_binding"/>
    <property type="match status" value="1"/>
</dbReference>
<dbReference type="NCBIfam" id="TIGR01378">
    <property type="entry name" value="thi_PPkinase"/>
    <property type="match status" value="1"/>
</dbReference>
<organism evidence="7 8">
    <name type="scientific">Elaeophora elaphi</name>
    <dbReference type="NCBI Taxonomy" id="1147741"/>
    <lineage>
        <taxon>Eukaryota</taxon>
        <taxon>Metazoa</taxon>
        <taxon>Ecdysozoa</taxon>
        <taxon>Nematoda</taxon>
        <taxon>Chromadorea</taxon>
        <taxon>Rhabditida</taxon>
        <taxon>Spirurina</taxon>
        <taxon>Spiruromorpha</taxon>
        <taxon>Filarioidea</taxon>
        <taxon>Onchocercidae</taxon>
        <taxon>Elaeophora</taxon>
    </lineage>
</organism>
<feature type="chain" id="PRO_5006447984" evidence="5">
    <location>
        <begin position="26"/>
        <end position="314"/>
    </location>
</feature>
<proteinExistence type="predicted"/>
<dbReference type="FunFam" id="2.60.120.320:FF:000001">
    <property type="entry name" value="Thiamine pyrophosphokinase"/>
    <property type="match status" value="1"/>
</dbReference>
<dbReference type="CDD" id="cd07995">
    <property type="entry name" value="TPK"/>
    <property type="match status" value="1"/>
</dbReference>
<dbReference type="SUPFAM" id="SSF63862">
    <property type="entry name" value="Thiamin pyrophosphokinase, substrate-binding domain"/>
    <property type="match status" value="1"/>
</dbReference>
<evidence type="ECO:0000313" key="7">
    <source>
        <dbReference type="Proteomes" id="UP000050640"/>
    </source>
</evidence>
<feature type="signal peptide" evidence="5">
    <location>
        <begin position="1"/>
        <end position="25"/>
    </location>
</feature>